<comment type="caution">
    <text evidence="1">The sequence shown here is derived from an EMBL/GenBank/DDBJ whole genome shotgun (WGS) entry which is preliminary data.</text>
</comment>
<dbReference type="Proteomes" id="UP001356427">
    <property type="component" value="Unassembled WGS sequence"/>
</dbReference>
<proteinExistence type="predicted"/>
<evidence type="ECO:0000313" key="2">
    <source>
        <dbReference type="Proteomes" id="UP001356427"/>
    </source>
</evidence>
<name>A0AAN8LEV0_9TELE</name>
<reference evidence="1 2" key="1">
    <citation type="submission" date="2021-04" db="EMBL/GenBank/DDBJ databases">
        <authorList>
            <person name="De Guttry C."/>
            <person name="Zahm M."/>
            <person name="Klopp C."/>
            <person name="Cabau C."/>
            <person name="Louis A."/>
            <person name="Berthelot C."/>
            <person name="Parey E."/>
            <person name="Roest Crollius H."/>
            <person name="Montfort J."/>
            <person name="Robinson-Rechavi M."/>
            <person name="Bucao C."/>
            <person name="Bouchez O."/>
            <person name="Gislard M."/>
            <person name="Lluch J."/>
            <person name="Milhes M."/>
            <person name="Lampietro C."/>
            <person name="Lopez Roques C."/>
            <person name="Donnadieu C."/>
            <person name="Braasch I."/>
            <person name="Desvignes T."/>
            <person name="Postlethwait J."/>
            <person name="Bobe J."/>
            <person name="Wedekind C."/>
            <person name="Guiguen Y."/>
        </authorList>
    </citation>
    <scope>NUCLEOTIDE SEQUENCE [LARGE SCALE GENOMIC DNA]</scope>
    <source>
        <strain evidence="1">Cs_M1</strain>
        <tissue evidence="1">Blood</tissue>
    </source>
</reference>
<evidence type="ECO:0000313" key="1">
    <source>
        <dbReference type="EMBL" id="KAK6309510.1"/>
    </source>
</evidence>
<keyword evidence="2" id="KW-1185">Reference proteome</keyword>
<accession>A0AAN8LEV0</accession>
<protein>
    <submittedName>
        <fullName evidence="1">Uncharacterized protein</fullName>
    </submittedName>
</protein>
<sequence>MTVSLLQPRYLSMVLNAFETDRDWDRVEGHDCLGCCELTQRRIQWTLAGNIAYVLYAGSLRRWIFLDG</sequence>
<dbReference type="AlphaFoldDB" id="A0AAN8LEV0"/>
<organism evidence="1 2">
    <name type="scientific">Coregonus suidteri</name>
    <dbReference type="NCBI Taxonomy" id="861788"/>
    <lineage>
        <taxon>Eukaryota</taxon>
        <taxon>Metazoa</taxon>
        <taxon>Chordata</taxon>
        <taxon>Craniata</taxon>
        <taxon>Vertebrata</taxon>
        <taxon>Euteleostomi</taxon>
        <taxon>Actinopterygii</taxon>
        <taxon>Neopterygii</taxon>
        <taxon>Teleostei</taxon>
        <taxon>Protacanthopterygii</taxon>
        <taxon>Salmoniformes</taxon>
        <taxon>Salmonidae</taxon>
        <taxon>Coregoninae</taxon>
        <taxon>Coregonus</taxon>
    </lineage>
</organism>
<dbReference type="EMBL" id="JAGTTL010000017">
    <property type="protein sequence ID" value="KAK6309510.1"/>
    <property type="molecule type" value="Genomic_DNA"/>
</dbReference>
<gene>
    <name evidence="1" type="ORF">J4Q44_G00193910</name>
</gene>